<keyword evidence="3" id="KW-1003">Cell membrane</keyword>
<keyword evidence="4 9" id="KW-0812">Transmembrane</keyword>
<keyword evidence="2" id="KW-0813">Transport</keyword>
<dbReference type="Pfam" id="PF00005">
    <property type="entry name" value="ABC_tran"/>
    <property type="match status" value="1"/>
</dbReference>
<evidence type="ECO:0000256" key="6">
    <source>
        <dbReference type="ARBA" id="ARBA00022840"/>
    </source>
</evidence>
<name>A0A0K2ZNS2_9XANT</name>
<gene>
    <name evidence="13" type="primary">raxB1-2</name>
    <name evidence="13" type="ORF">XTALMG727_1483</name>
</gene>
<feature type="transmembrane region" description="Helical" evidence="9">
    <location>
        <begin position="374"/>
        <end position="400"/>
    </location>
</feature>
<dbReference type="PANTHER" id="PTHR24221:SF606">
    <property type="entry name" value="COLICIN V SECRETION-PROCESSING ATP-BINDING PROTEIN"/>
    <property type="match status" value="1"/>
</dbReference>
<dbReference type="Pfam" id="PF03412">
    <property type="entry name" value="Peptidase_C39"/>
    <property type="match status" value="1"/>
</dbReference>
<dbReference type="EMBL" id="CXOI01000021">
    <property type="protein sequence ID" value="CTP85874.1"/>
    <property type="molecule type" value="Genomic_DNA"/>
</dbReference>
<feature type="transmembrane region" description="Helical" evidence="9">
    <location>
        <begin position="175"/>
        <end position="199"/>
    </location>
</feature>
<feature type="transmembrane region" description="Helical" evidence="9">
    <location>
        <begin position="277"/>
        <end position="295"/>
    </location>
</feature>
<dbReference type="FunFam" id="3.40.50.300:FF:000299">
    <property type="entry name" value="ABC transporter ATP-binding protein/permease"/>
    <property type="match status" value="1"/>
</dbReference>
<dbReference type="PROSITE" id="PS50893">
    <property type="entry name" value="ABC_TRANSPORTER_2"/>
    <property type="match status" value="1"/>
</dbReference>
<feature type="domain" description="ABC transmembrane type-1" evidence="11">
    <location>
        <begin position="141"/>
        <end position="420"/>
    </location>
</feature>
<keyword evidence="5" id="KW-0547">Nucleotide-binding</keyword>
<dbReference type="Gene3D" id="3.90.70.10">
    <property type="entry name" value="Cysteine proteinases"/>
    <property type="match status" value="1"/>
</dbReference>
<dbReference type="PANTHER" id="PTHR24221">
    <property type="entry name" value="ATP-BINDING CASSETTE SUB-FAMILY B"/>
    <property type="match status" value="1"/>
</dbReference>
<evidence type="ECO:0000256" key="5">
    <source>
        <dbReference type="ARBA" id="ARBA00022741"/>
    </source>
</evidence>
<feature type="transmembrane region" description="Helical" evidence="9">
    <location>
        <begin position="137"/>
        <end position="155"/>
    </location>
</feature>
<organism evidence="13 14">
    <name type="scientific">Xanthomonas graminis pv. arrhenatheri LMG 727</name>
    <dbReference type="NCBI Taxonomy" id="1195923"/>
    <lineage>
        <taxon>Bacteria</taxon>
        <taxon>Pseudomonadati</taxon>
        <taxon>Pseudomonadota</taxon>
        <taxon>Gammaproteobacteria</taxon>
        <taxon>Lysobacterales</taxon>
        <taxon>Lysobacteraceae</taxon>
        <taxon>Xanthomonas</taxon>
        <taxon>Xanthomonas translucens group</taxon>
        <taxon>Xanthomonas graminis</taxon>
    </lineage>
</organism>
<evidence type="ECO:0000256" key="3">
    <source>
        <dbReference type="ARBA" id="ARBA00022475"/>
    </source>
</evidence>
<evidence type="ECO:0000256" key="4">
    <source>
        <dbReference type="ARBA" id="ARBA00022692"/>
    </source>
</evidence>
<dbReference type="Gene3D" id="1.20.1560.10">
    <property type="entry name" value="ABC transporter type 1, transmembrane domain"/>
    <property type="match status" value="1"/>
</dbReference>
<dbReference type="GO" id="GO:0006508">
    <property type="term" value="P:proteolysis"/>
    <property type="evidence" value="ECO:0007669"/>
    <property type="project" value="InterPro"/>
</dbReference>
<reference evidence="14" key="1">
    <citation type="submission" date="2015-07" db="EMBL/GenBank/DDBJ databases">
        <authorList>
            <person name="Wibberg D."/>
        </authorList>
    </citation>
    <scope>NUCLEOTIDE SEQUENCE [LARGE SCALE GENOMIC DNA]</scope>
</reference>
<dbReference type="SMART" id="SM00382">
    <property type="entry name" value="AAA"/>
    <property type="match status" value="1"/>
</dbReference>
<dbReference type="InterPro" id="IPR003593">
    <property type="entry name" value="AAA+_ATPase"/>
</dbReference>
<accession>A0A0K2ZNS2</accession>
<dbReference type="GO" id="GO:0034040">
    <property type="term" value="F:ATPase-coupled lipid transmembrane transporter activity"/>
    <property type="evidence" value="ECO:0007669"/>
    <property type="project" value="TreeGrafter"/>
</dbReference>
<dbReference type="InterPro" id="IPR017871">
    <property type="entry name" value="ABC_transporter-like_CS"/>
</dbReference>
<dbReference type="InterPro" id="IPR005074">
    <property type="entry name" value="Peptidase_C39"/>
</dbReference>
<keyword evidence="8 9" id="KW-0472">Membrane</keyword>
<evidence type="ECO:0000256" key="1">
    <source>
        <dbReference type="ARBA" id="ARBA00004651"/>
    </source>
</evidence>
<evidence type="ECO:0000259" key="11">
    <source>
        <dbReference type="PROSITE" id="PS50929"/>
    </source>
</evidence>
<evidence type="ECO:0000313" key="14">
    <source>
        <dbReference type="Proteomes" id="UP000046187"/>
    </source>
</evidence>
<dbReference type="InterPro" id="IPR027417">
    <property type="entry name" value="P-loop_NTPase"/>
</dbReference>
<dbReference type="Pfam" id="PF00664">
    <property type="entry name" value="ABC_membrane"/>
    <property type="match status" value="1"/>
</dbReference>
<dbReference type="SUPFAM" id="SSF90123">
    <property type="entry name" value="ABC transporter transmembrane region"/>
    <property type="match status" value="1"/>
</dbReference>
<keyword evidence="7 9" id="KW-1133">Transmembrane helix</keyword>
<dbReference type="SUPFAM" id="SSF52540">
    <property type="entry name" value="P-loop containing nucleoside triphosphate hydrolases"/>
    <property type="match status" value="1"/>
</dbReference>
<sequence length="668" mass="74253">MIGCFHGHEVDLVSLRHRFSTSMQGVHLARLIEIADALGFESRPLRVELEDLPQAQLPCILHWDLNHFVVLKRVSRRGLDIHDPAHGRRFVPIKEAGKHFTGILLELTPGHDFTIVRERQHIPLQALTGRLVGLPKVLVQVLGLALAIELLTLILPFQMQWTLDQVMLSADRGLLLLMTFGFLAIVVLSAGLSIARAWIISWLGATLNTQWIGNLFSHLLKLPMDLFEKRQMGDLLSRFSSIHAIQNTLTGSFIEAVLDGVMGALALAVLFLYSAELTLLVLAAVMTYVAMRWIMYRKLWRLNEEQLVYWARQQSELMESVRGVQAIKLANKQSQRRARLANATLAANQREMQAQRITLIFGVLNRSVFSIQRVLLLSLGAYLALKGQFSVGMLVAYLAYADQFATKANSLIDKIVDFRMLRLHAERISDVALAAPEKHTQSSYSGPEPDARITVKGLGFRYSQGDPWLFRDLNLELRAGESVAVVGPSGYGKSTLAKLLVGLLEPSEGCIEIDGIDIRRFGLDNYRRLLGVVMQDDSLFAGSVAANIALFDDAAQMDAIVAAATLADIHRDVMAMPMGYESLIGDMGAALSGGQRQRLILARALYRQPRILVLDEATSHLDVKTEQTINRAVCGMRMTRIMFAHRPETIASADRVVDMEQLAGARNA</sequence>
<dbReference type="GO" id="GO:0016887">
    <property type="term" value="F:ATP hydrolysis activity"/>
    <property type="evidence" value="ECO:0007669"/>
    <property type="project" value="InterPro"/>
</dbReference>
<dbReference type="PROSITE" id="PS00211">
    <property type="entry name" value="ABC_TRANSPORTER_1"/>
    <property type="match status" value="1"/>
</dbReference>
<dbReference type="PROSITE" id="PS50990">
    <property type="entry name" value="PEPTIDASE_C39"/>
    <property type="match status" value="1"/>
</dbReference>
<dbReference type="GO" id="GO:0005524">
    <property type="term" value="F:ATP binding"/>
    <property type="evidence" value="ECO:0007669"/>
    <property type="project" value="UniProtKB-KW"/>
</dbReference>
<evidence type="ECO:0000256" key="9">
    <source>
        <dbReference type="SAM" id="Phobius"/>
    </source>
</evidence>
<proteinExistence type="predicted"/>
<evidence type="ECO:0000256" key="7">
    <source>
        <dbReference type="ARBA" id="ARBA00022989"/>
    </source>
</evidence>
<keyword evidence="14" id="KW-1185">Reference proteome</keyword>
<evidence type="ECO:0000256" key="2">
    <source>
        <dbReference type="ARBA" id="ARBA00022448"/>
    </source>
</evidence>
<dbReference type="AlphaFoldDB" id="A0A0K2ZNS2"/>
<dbReference type="GO" id="GO:0008233">
    <property type="term" value="F:peptidase activity"/>
    <property type="evidence" value="ECO:0007669"/>
    <property type="project" value="InterPro"/>
</dbReference>
<dbReference type="GO" id="GO:0005886">
    <property type="term" value="C:plasma membrane"/>
    <property type="evidence" value="ECO:0007669"/>
    <property type="project" value="UniProtKB-SubCell"/>
</dbReference>
<dbReference type="InterPro" id="IPR011527">
    <property type="entry name" value="ABC1_TM_dom"/>
</dbReference>
<dbReference type="GO" id="GO:0140359">
    <property type="term" value="F:ABC-type transporter activity"/>
    <property type="evidence" value="ECO:0007669"/>
    <property type="project" value="InterPro"/>
</dbReference>
<feature type="domain" description="Peptidase C39" evidence="12">
    <location>
        <begin position="1"/>
        <end position="107"/>
    </location>
</feature>
<dbReference type="InterPro" id="IPR036640">
    <property type="entry name" value="ABC1_TM_sf"/>
</dbReference>
<dbReference type="InterPro" id="IPR039421">
    <property type="entry name" value="Type_1_exporter"/>
</dbReference>
<evidence type="ECO:0000313" key="13">
    <source>
        <dbReference type="EMBL" id="CTP85874.1"/>
    </source>
</evidence>
<dbReference type="Proteomes" id="UP000046187">
    <property type="component" value="Unassembled WGS sequence"/>
</dbReference>
<dbReference type="InterPro" id="IPR003439">
    <property type="entry name" value="ABC_transporter-like_ATP-bd"/>
</dbReference>
<protein>
    <submittedName>
        <fullName evidence="13">Peptide ABC transporter ATPase/permease</fullName>
    </submittedName>
</protein>
<dbReference type="CDD" id="cd18567">
    <property type="entry name" value="ABC_6TM_CvaB_RaxB_like"/>
    <property type="match status" value="1"/>
</dbReference>
<dbReference type="Gene3D" id="3.40.50.300">
    <property type="entry name" value="P-loop containing nucleotide triphosphate hydrolases"/>
    <property type="match status" value="1"/>
</dbReference>
<evidence type="ECO:0000259" key="12">
    <source>
        <dbReference type="PROSITE" id="PS50990"/>
    </source>
</evidence>
<evidence type="ECO:0000256" key="8">
    <source>
        <dbReference type="ARBA" id="ARBA00023136"/>
    </source>
</evidence>
<feature type="domain" description="ABC transporter" evidence="10">
    <location>
        <begin position="453"/>
        <end position="668"/>
    </location>
</feature>
<keyword evidence="6" id="KW-0067">ATP-binding</keyword>
<evidence type="ECO:0000259" key="10">
    <source>
        <dbReference type="PROSITE" id="PS50893"/>
    </source>
</evidence>
<comment type="subcellular location">
    <subcellularLocation>
        <location evidence="1">Cell membrane</location>
        <topology evidence="1">Multi-pass membrane protein</topology>
    </subcellularLocation>
</comment>
<dbReference type="RefSeq" id="WP_260676260.1">
    <property type="nucleotide sequence ID" value="NZ_CXOI01000021.1"/>
</dbReference>
<dbReference type="PROSITE" id="PS50929">
    <property type="entry name" value="ABC_TM1F"/>
    <property type="match status" value="1"/>
</dbReference>